<dbReference type="PANTHER" id="PTHR23023">
    <property type="entry name" value="DIMETHYLANILINE MONOOXYGENASE"/>
    <property type="match status" value="1"/>
</dbReference>
<dbReference type="SUPFAM" id="SSF51905">
    <property type="entry name" value="FAD/NAD(P)-binding domain"/>
    <property type="match status" value="2"/>
</dbReference>
<evidence type="ECO:0000256" key="3">
    <source>
        <dbReference type="ARBA" id="ARBA00022630"/>
    </source>
</evidence>
<dbReference type="GO" id="GO:0004499">
    <property type="term" value="F:N,N-dimethylaniline monooxygenase activity"/>
    <property type="evidence" value="ECO:0007669"/>
    <property type="project" value="InterPro"/>
</dbReference>
<keyword evidence="7 8" id="KW-0503">Monooxygenase</keyword>
<evidence type="ECO:0000256" key="1">
    <source>
        <dbReference type="ARBA" id="ARBA00001974"/>
    </source>
</evidence>
<sequence length="433" mass="50071">MSNLRKRVCIIGAGPSGLACLRYLKENPERFTIQAYEQGAELGGCWVYTDETGRDENGFLIHSTIYDSIKVNTPKEIMAFLDFPFDENLPSFFGHKEVLRYLNRYADNFQLKQHIQFKNRVVKVKAKHVGDGLWGTKWIVEVQSSDDLSATTAKREFDAVIVCNGHFVEPNIPEYEGFNEFNGLKIHGRDYRHADKFKDKTILTVGGSLSGWDITLDVAPVAKHIYLSYWKEHRVTNFPNNVELVTGVNKFTENGVVLTDGRELTVDAVILNTGYKHSFPFLGPDCGIEMTKDNTVRPLYKHTITIRNPSLSFMCIFDWVLPFICMSLQAKFIKAILEEKLKLPPEEEMIQAEEAELQKVLSRGWPKRYLHRLDEFQFEYFDDLTNYVQLERLPPWVFKLAFYHLNYLFKDLEAAKMVNYEVIEPDGFKTTID</sequence>
<comment type="similarity">
    <text evidence="2 8">Belongs to the FMO family.</text>
</comment>
<dbReference type="PRINTS" id="PR00370">
    <property type="entry name" value="FMOXYGENASE"/>
</dbReference>
<keyword evidence="3 8" id="KW-0285">Flavoprotein</keyword>
<dbReference type="PROSITE" id="PS51257">
    <property type="entry name" value="PROKAR_LIPOPROTEIN"/>
    <property type="match status" value="1"/>
</dbReference>
<dbReference type="Gene3D" id="3.50.50.60">
    <property type="entry name" value="FAD/NAD(P)-binding domain"/>
    <property type="match status" value="2"/>
</dbReference>
<reference evidence="9 10" key="1">
    <citation type="submission" date="2024-01" db="EMBL/GenBank/DDBJ databases">
        <title>The genome of the rayed Mediterranean limpet Patella caerulea (Linnaeus, 1758).</title>
        <authorList>
            <person name="Anh-Thu Weber A."/>
            <person name="Halstead-Nussloch G."/>
        </authorList>
    </citation>
    <scope>NUCLEOTIDE SEQUENCE [LARGE SCALE GENOMIC DNA]</scope>
    <source>
        <strain evidence="9">AATW-2023a</strain>
        <tissue evidence="9">Whole specimen</tissue>
    </source>
</reference>
<dbReference type="GO" id="GO:0050660">
    <property type="term" value="F:flavin adenine dinucleotide binding"/>
    <property type="evidence" value="ECO:0007669"/>
    <property type="project" value="InterPro"/>
</dbReference>
<organism evidence="9 10">
    <name type="scientific">Patella caerulea</name>
    <name type="common">Rayed Mediterranean limpet</name>
    <dbReference type="NCBI Taxonomy" id="87958"/>
    <lineage>
        <taxon>Eukaryota</taxon>
        <taxon>Metazoa</taxon>
        <taxon>Spiralia</taxon>
        <taxon>Lophotrochozoa</taxon>
        <taxon>Mollusca</taxon>
        <taxon>Gastropoda</taxon>
        <taxon>Patellogastropoda</taxon>
        <taxon>Patelloidea</taxon>
        <taxon>Patellidae</taxon>
        <taxon>Patella</taxon>
    </lineage>
</organism>
<keyword evidence="5" id="KW-0521">NADP</keyword>
<accession>A0AAN8Q9E0</accession>
<evidence type="ECO:0000256" key="7">
    <source>
        <dbReference type="ARBA" id="ARBA00023033"/>
    </source>
</evidence>
<evidence type="ECO:0000256" key="8">
    <source>
        <dbReference type="RuleBase" id="RU361177"/>
    </source>
</evidence>
<evidence type="ECO:0000256" key="5">
    <source>
        <dbReference type="ARBA" id="ARBA00022857"/>
    </source>
</evidence>
<dbReference type="EC" id="1.-.-.-" evidence="8"/>
<evidence type="ECO:0000256" key="6">
    <source>
        <dbReference type="ARBA" id="ARBA00023002"/>
    </source>
</evidence>
<proteinExistence type="inferred from homology"/>
<keyword evidence="6 8" id="KW-0560">Oxidoreductase</keyword>
<name>A0AAN8Q9E0_PATCE</name>
<evidence type="ECO:0000313" key="9">
    <source>
        <dbReference type="EMBL" id="KAK6192662.1"/>
    </source>
</evidence>
<dbReference type="InterPro" id="IPR020946">
    <property type="entry name" value="Flavin_mOase-like"/>
</dbReference>
<dbReference type="PIRSF" id="PIRSF000332">
    <property type="entry name" value="FMO"/>
    <property type="match status" value="1"/>
</dbReference>
<dbReference type="InterPro" id="IPR036188">
    <property type="entry name" value="FAD/NAD-bd_sf"/>
</dbReference>
<dbReference type="Proteomes" id="UP001347796">
    <property type="component" value="Unassembled WGS sequence"/>
</dbReference>
<dbReference type="FunFam" id="3.50.50.60:FF:000138">
    <property type="entry name" value="Flavin-containing monooxygenase"/>
    <property type="match status" value="1"/>
</dbReference>
<keyword evidence="10" id="KW-1185">Reference proteome</keyword>
<dbReference type="Pfam" id="PF00743">
    <property type="entry name" value="FMO-like"/>
    <property type="match status" value="2"/>
</dbReference>
<dbReference type="AlphaFoldDB" id="A0AAN8Q9E0"/>
<dbReference type="GO" id="GO:0050661">
    <property type="term" value="F:NADP binding"/>
    <property type="evidence" value="ECO:0007669"/>
    <property type="project" value="InterPro"/>
</dbReference>
<gene>
    <name evidence="9" type="ORF">SNE40_004096</name>
</gene>
<evidence type="ECO:0000256" key="4">
    <source>
        <dbReference type="ARBA" id="ARBA00022827"/>
    </source>
</evidence>
<evidence type="ECO:0000313" key="10">
    <source>
        <dbReference type="Proteomes" id="UP001347796"/>
    </source>
</evidence>
<dbReference type="InterPro" id="IPR000960">
    <property type="entry name" value="Flavin_mOase"/>
</dbReference>
<evidence type="ECO:0000256" key="2">
    <source>
        <dbReference type="ARBA" id="ARBA00009183"/>
    </source>
</evidence>
<protein>
    <recommendedName>
        <fullName evidence="8">Flavin-containing monooxygenase</fullName>
        <ecNumber evidence="8">1.-.-.-</ecNumber>
    </recommendedName>
</protein>
<dbReference type="InterPro" id="IPR050346">
    <property type="entry name" value="FMO-like"/>
</dbReference>
<keyword evidence="4 8" id="KW-0274">FAD</keyword>
<dbReference type="EMBL" id="JAZGQO010000002">
    <property type="protein sequence ID" value="KAK6192662.1"/>
    <property type="molecule type" value="Genomic_DNA"/>
</dbReference>
<comment type="caution">
    <text evidence="9">The sequence shown here is derived from an EMBL/GenBank/DDBJ whole genome shotgun (WGS) entry which is preliminary data.</text>
</comment>
<comment type="cofactor">
    <cofactor evidence="1 8">
        <name>FAD</name>
        <dbReference type="ChEBI" id="CHEBI:57692"/>
    </cofactor>
</comment>